<feature type="binding site" evidence="2">
    <location>
        <begin position="223"/>
        <end position="230"/>
    </location>
    <ligand>
        <name>ATP</name>
        <dbReference type="ChEBI" id="CHEBI:30616"/>
    </ligand>
</feature>
<gene>
    <name evidence="4" type="ORF">EAE32_00050</name>
</gene>
<dbReference type="InterPro" id="IPR036597">
    <property type="entry name" value="Fido-like_dom_sf"/>
</dbReference>
<dbReference type="EMBL" id="RDEX01000001">
    <property type="protein sequence ID" value="RLY93694.1"/>
    <property type="molecule type" value="Genomic_DNA"/>
</dbReference>
<proteinExistence type="predicted"/>
<keyword evidence="2" id="KW-0547">Nucleotide-binding</keyword>
<evidence type="ECO:0000313" key="5">
    <source>
        <dbReference type="Proteomes" id="UP000277871"/>
    </source>
</evidence>
<dbReference type="InterPro" id="IPR003812">
    <property type="entry name" value="Fido"/>
</dbReference>
<evidence type="ECO:0000256" key="1">
    <source>
        <dbReference type="PIRSR" id="PIRSR640198-1"/>
    </source>
</evidence>
<evidence type="ECO:0000259" key="3">
    <source>
        <dbReference type="PROSITE" id="PS51459"/>
    </source>
</evidence>
<feature type="active site" evidence="1">
    <location>
        <position position="219"/>
    </location>
</feature>
<evidence type="ECO:0000256" key="2">
    <source>
        <dbReference type="PIRSR" id="PIRSR640198-2"/>
    </source>
</evidence>
<dbReference type="InterPro" id="IPR040198">
    <property type="entry name" value="Fido_containing"/>
</dbReference>
<dbReference type="Gene3D" id="1.10.3290.10">
    <property type="entry name" value="Fido-like domain"/>
    <property type="match status" value="1"/>
</dbReference>
<comment type="caution">
    <text evidence="4">The sequence shown here is derived from an EMBL/GenBank/DDBJ whole genome shotgun (WGS) entry which is preliminary data.</text>
</comment>
<dbReference type="RefSeq" id="WP_121863766.1">
    <property type="nucleotide sequence ID" value="NZ_RDEX01000001.1"/>
</dbReference>
<dbReference type="SUPFAM" id="SSF140931">
    <property type="entry name" value="Fic-like"/>
    <property type="match status" value="1"/>
</dbReference>
<accession>A0A3L9L6C3</accession>
<dbReference type="PANTHER" id="PTHR13504:SF38">
    <property type="entry name" value="FIDO DOMAIN-CONTAINING PROTEIN"/>
    <property type="match status" value="1"/>
</dbReference>
<evidence type="ECO:0000313" key="4">
    <source>
        <dbReference type="EMBL" id="RLY93694.1"/>
    </source>
</evidence>
<dbReference type="PANTHER" id="PTHR13504">
    <property type="entry name" value="FIDO DOMAIN-CONTAINING PROTEIN DDB_G0283145"/>
    <property type="match status" value="1"/>
</dbReference>
<name>A0A3L9L6C3_9MICC</name>
<dbReference type="Proteomes" id="UP000277871">
    <property type="component" value="Unassembled WGS sequence"/>
</dbReference>
<dbReference type="AlphaFoldDB" id="A0A3L9L6C3"/>
<protein>
    <submittedName>
        <fullName evidence="4">Fic family protein</fullName>
    </submittedName>
</protein>
<sequence length="397" mass="42463">MTSSSWPAVGRETHHWVHRDPMASRRTLLENRGDFTAAVVPEIAHLTPALAGAAAMRAQEATRAMTAFGVTSDRMAALPFSAVLLRGESATSSQIENLTVHARKLSLAAVGAHVGGNAELVARNVFAMRAAIDAASDLNADAVRRMHRELTDGVQDDAGEFRDQWVWIGGRSPVTASYVAPRHDAVPAAVEDLVLFLQRRDLDPTVQAAIAHAQFETIHPFTDGNGRTGRAIVSSLLRARGVVGNVTVPISSGLLHDVDGYIAALTDYRAGRPTAIVECFADAALASLANASILMADVEAFHDRVLDSRRRITASLRAVARFCCSEPAFTAGMLESIGGVPKATAYRTVDELTTAGLIRHEQSIKVKGQKVWVVPAVLTALDEFAERAGRRTYGSSA</sequence>
<reference evidence="4 5" key="1">
    <citation type="submission" date="2018-10" db="EMBL/GenBank/DDBJ databases">
        <title>Kocuria tytonicola, new bacteria from the preen glands of American barn owls (Tyto furcata).</title>
        <authorList>
            <person name="Braun M.S."/>
            <person name="Wang E."/>
            <person name="Zimmermann S."/>
            <person name="Boutin S."/>
            <person name="Wagner H."/>
            <person name="Wink M."/>
        </authorList>
    </citation>
    <scope>NUCLEOTIDE SEQUENCE [LARGE SCALE GENOMIC DNA]</scope>
    <source>
        <strain evidence="4 5">473</strain>
    </source>
</reference>
<dbReference type="GO" id="GO:0005524">
    <property type="term" value="F:ATP binding"/>
    <property type="evidence" value="ECO:0007669"/>
    <property type="project" value="UniProtKB-KW"/>
</dbReference>
<organism evidence="4 5">
    <name type="scientific">Kocuria tytonicola</name>
    <dbReference type="NCBI Taxonomy" id="2055946"/>
    <lineage>
        <taxon>Bacteria</taxon>
        <taxon>Bacillati</taxon>
        <taxon>Actinomycetota</taxon>
        <taxon>Actinomycetes</taxon>
        <taxon>Micrococcales</taxon>
        <taxon>Micrococcaceae</taxon>
        <taxon>Kocuria</taxon>
    </lineage>
</organism>
<dbReference type="PROSITE" id="PS51459">
    <property type="entry name" value="FIDO"/>
    <property type="match status" value="1"/>
</dbReference>
<keyword evidence="2" id="KW-0067">ATP-binding</keyword>
<keyword evidence="5" id="KW-1185">Reference proteome</keyword>
<feature type="domain" description="Fido" evidence="3">
    <location>
        <begin position="138"/>
        <end position="283"/>
    </location>
</feature>
<dbReference type="Pfam" id="PF02661">
    <property type="entry name" value="Fic"/>
    <property type="match status" value="1"/>
</dbReference>